<name>A0A2S6MXH9_RHOGL</name>
<keyword evidence="1" id="KW-0732">Signal</keyword>
<sequence length="215" mass="21523">MKRILIAMTALAAVAANPAFAATESFSHTTPIQTVPFTDNFTLTAFDTSLGTLTGIEITLTTNSTAIVDVLNNTGAAQSFTDATSSVPVTATGPAGVIMSQSLVAGPFNGNAAPGTDPFPGNAANATSSVSVAAADFATYEATTSGVSLDFSVATGNGSYHGTAISGVFFGGSANVGGTTTITYTYTPSTPMPEPMNLMILGAGMAGLGFVRRRG</sequence>
<evidence type="ECO:0000313" key="3">
    <source>
        <dbReference type="Proteomes" id="UP000239724"/>
    </source>
</evidence>
<proteinExistence type="predicted"/>
<accession>A0A2S6MXH9</accession>
<evidence type="ECO:0008006" key="4">
    <source>
        <dbReference type="Google" id="ProtNLM"/>
    </source>
</evidence>
<keyword evidence="3" id="KW-1185">Reference proteome</keyword>
<dbReference type="Proteomes" id="UP000239724">
    <property type="component" value="Unassembled WGS sequence"/>
</dbReference>
<protein>
    <recommendedName>
        <fullName evidence="4">PEP-CTERM protein-sorting domain-containing protein</fullName>
    </recommendedName>
</protein>
<evidence type="ECO:0000256" key="1">
    <source>
        <dbReference type="SAM" id="SignalP"/>
    </source>
</evidence>
<dbReference type="RefSeq" id="WP_104522205.1">
    <property type="nucleotide sequence ID" value="NZ_NHRY01000263.1"/>
</dbReference>
<dbReference type="AlphaFoldDB" id="A0A2S6MXH9"/>
<organism evidence="2 3">
    <name type="scientific">Rhodopila globiformis</name>
    <name type="common">Rhodopseudomonas globiformis</name>
    <dbReference type="NCBI Taxonomy" id="1071"/>
    <lineage>
        <taxon>Bacteria</taxon>
        <taxon>Pseudomonadati</taxon>
        <taxon>Pseudomonadota</taxon>
        <taxon>Alphaproteobacteria</taxon>
        <taxon>Acetobacterales</taxon>
        <taxon>Acetobacteraceae</taxon>
        <taxon>Rhodopila</taxon>
    </lineage>
</organism>
<gene>
    <name evidence="2" type="ORF">CCS01_28430</name>
</gene>
<feature type="signal peptide" evidence="1">
    <location>
        <begin position="1"/>
        <end position="21"/>
    </location>
</feature>
<comment type="caution">
    <text evidence="2">The sequence shown here is derived from an EMBL/GenBank/DDBJ whole genome shotgun (WGS) entry which is preliminary data.</text>
</comment>
<dbReference type="EMBL" id="NHRY01000263">
    <property type="protein sequence ID" value="PPQ27066.1"/>
    <property type="molecule type" value="Genomic_DNA"/>
</dbReference>
<feature type="chain" id="PRO_5015472707" description="PEP-CTERM protein-sorting domain-containing protein" evidence="1">
    <location>
        <begin position="22"/>
        <end position="215"/>
    </location>
</feature>
<reference evidence="2 3" key="1">
    <citation type="journal article" date="2018" name="Arch. Microbiol.">
        <title>New insights into the metabolic potential of the phototrophic purple bacterium Rhodopila globiformis DSM 161(T) from its draft genome sequence and evidence for a vanadium-dependent nitrogenase.</title>
        <authorList>
            <person name="Imhoff J.F."/>
            <person name="Rahn T."/>
            <person name="Kunzel S."/>
            <person name="Neulinger S.C."/>
        </authorList>
    </citation>
    <scope>NUCLEOTIDE SEQUENCE [LARGE SCALE GENOMIC DNA]</scope>
    <source>
        <strain evidence="2 3">DSM 161</strain>
    </source>
</reference>
<evidence type="ECO:0000313" key="2">
    <source>
        <dbReference type="EMBL" id="PPQ27066.1"/>
    </source>
</evidence>
<dbReference type="NCBIfam" id="NF033208">
    <property type="entry name" value="choice_anch_E"/>
    <property type="match status" value="1"/>
</dbReference>